<dbReference type="EMBL" id="JBJXBP010000007">
    <property type="protein sequence ID" value="KAL3819926.1"/>
    <property type="molecule type" value="Genomic_DNA"/>
</dbReference>
<evidence type="ECO:0000259" key="12">
    <source>
        <dbReference type="Pfam" id="PF00931"/>
    </source>
</evidence>
<dbReference type="GO" id="GO:0005737">
    <property type="term" value="C:cytoplasm"/>
    <property type="evidence" value="ECO:0007669"/>
    <property type="project" value="UniProtKB-SubCell"/>
</dbReference>
<keyword evidence="5" id="KW-0433">Leucine-rich repeat</keyword>
<dbReference type="Pfam" id="PF00931">
    <property type="entry name" value="NB-ARC"/>
    <property type="match status" value="1"/>
</dbReference>
<dbReference type="PANTHER" id="PTHR23155">
    <property type="entry name" value="DISEASE RESISTANCE PROTEIN RP"/>
    <property type="match status" value="1"/>
</dbReference>
<evidence type="ECO:0000256" key="4">
    <source>
        <dbReference type="ARBA" id="ARBA00022490"/>
    </source>
</evidence>
<evidence type="ECO:0000256" key="3">
    <source>
        <dbReference type="ARBA" id="ARBA00008894"/>
    </source>
</evidence>
<keyword evidence="7" id="KW-0677">Repeat</keyword>
<dbReference type="Gene3D" id="1.10.10.10">
    <property type="entry name" value="Winged helix-like DNA-binding domain superfamily/Winged helix DNA-binding domain"/>
    <property type="match status" value="1"/>
</dbReference>
<dbReference type="InterPro" id="IPR058922">
    <property type="entry name" value="WHD_DRP"/>
</dbReference>
<comment type="subcellular location">
    <subcellularLocation>
        <location evidence="2">Cytoplasm</location>
    </subcellularLocation>
</comment>
<evidence type="ECO:0000256" key="1">
    <source>
        <dbReference type="ARBA" id="ARBA00002074"/>
    </source>
</evidence>
<dbReference type="SUPFAM" id="SSF52540">
    <property type="entry name" value="P-loop containing nucleoside triphosphate hydrolases"/>
    <property type="match status" value="1"/>
</dbReference>
<dbReference type="Gene3D" id="1.20.5.4130">
    <property type="match status" value="1"/>
</dbReference>
<dbReference type="FunFam" id="1.10.8.430:FF:000003">
    <property type="entry name" value="Probable disease resistance protein At5g66910"/>
    <property type="match status" value="1"/>
</dbReference>
<sequence length="796" mass="91797">MAYAVLASLFHITNDMLNPNPYSIPCKRETIESLQKSVEFLLSFLEKCPPHSYQEIKSLGEKIRDVAYEAEDTLESHIANHFGSISGSENDDNVNMLSQDLKEIMKKFDSLKEDVEKIIFESLNEDVKKIQDDTSAAGSSRPSSIGKNKFFKLDEKLMTRIKEQLVGEQSELSVIPIVGMGGIGKTTLARALLDDQVIVDHFDRRAWVVISQEYRIRDVVLRLLEDIGVDLNAENGLRTKATWELKECLHKILFRRRYLVVLDDVWDKKALDELLVLFPENKNRSRIMFTTRQLIVDKIEVQSSYHVMKLLNDDKSWDLLCQKLFAQGKCPPKLEVIGKKIARKCQGLPLAIHVIAGLLSVKKMTRKYWEHVADNVKSAIAEKDERCLEILSLSYNYLPHRLKSCFLYMGIFPDDYEISVPKLLKLWVAERFLKPDKSRNMEEVAEENLKDLIDRNLILIRKFKSNGKPKSCSIHDLVRDLCLREAEKEKFLCVLNRYNPFNPEEAHSQRRLSIHPSVIEDVDDSSSSKNGIEVLFEVMHSMSKFWNMPQLRHLQIGNCCLPHFRDGTKYSCVLKSLETLSGIVNFRCKDEFLVRVPNLKRLKITYKKSSYHGSDWSKYHLENLVHLSKLESLSCVFKGIKTETLVKNLAFPISLKKLSLRGCKISWEHMKILGELPNLEILKLQCEAFGGHTWETNEDNFKELKYLLIEKPVDMHKWIVEDSDCFPSLEHLILRDCDNLEEIPSVIGEIPTLEKIDLYECSSGVESSAKELQENSGSIELVIHPRKDRRHDRSSS</sequence>
<dbReference type="InterPro" id="IPR032675">
    <property type="entry name" value="LRR_dom_sf"/>
</dbReference>
<evidence type="ECO:0000256" key="11">
    <source>
        <dbReference type="SAM" id="MobiDB-lite"/>
    </source>
</evidence>
<keyword evidence="8" id="KW-0547">Nucleotide-binding</keyword>
<dbReference type="FunFam" id="3.40.50.300:FF:001091">
    <property type="entry name" value="Probable disease resistance protein At1g61300"/>
    <property type="match status" value="1"/>
</dbReference>
<dbReference type="Gene3D" id="3.40.50.300">
    <property type="entry name" value="P-loop containing nucleotide triphosphate hydrolases"/>
    <property type="match status" value="1"/>
</dbReference>
<dbReference type="InterPro" id="IPR027417">
    <property type="entry name" value="P-loop_NTPase"/>
</dbReference>
<dbReference type="Proteomes" id="UP001634393">
    <property type="component" value="Unassembled WGS sequence"/>
</dbReference>
<dbReference type="GO" id="GO:0009626">
    <property type="term" value="P:plant-type hypersensitive response"/>
    <property type="evidence" value="ECO:0007669"/>
    <property type="project" value="UniProtKB-KW"/>
</dbReference>
<dbReference type="InterPro" id="IPR002182">
    <property type="entry name" value="NB-ARC"/>
</dbReference>
<name>A0ABD3S658_9LAMI</name>
<gene>
    <name evidence="14" type="ORF">ACJIZ3_005831</name>
</gene>
<evidence type="ECO:0000256" key="9">
    <source>
        <dbReference type="ARBA" id="ARBA00022821"/>
    </source>
</evidence>
<evidence type="ECO:0000313" key="15">
    <source>
        <dbReference type="Proteomes" id="UP001634393"/>
    </source>
</evidence>
<keyword evidence="4" id="KW-0963">Cytoplasm</keyword>
<dbReference type="Gene3D" id="1.10.8.430">
    <property type="entry name" value="Helical domain of apoptotic protease-activating factors"/>
    <property type="match status" value="1"/>
</dbReference>
<dbReference type="Gene3D" id="3.80.10.10">
    <property type="entry name" value="Ribonuclease Inhibitor"/>
    <property type="match status" value="1"/>
</dbReference>
<keyword evidence="6" id="KW-0381">Hypersensitive response</keyword>
<evidence type="ECO:0000256" key="5">
    <source>
        <dbReference type="ARBA" id="ARBA00022614"/>
    </source>
</evidence>
<feature type="domain" description="NB-ARC" evidence="12">
    <location>
        <begin position="155"/>
        <end position="327"/>
    </location>
</feature>
<keyword evidence="10" id="KW-0067">ATP-binding</keyword>
<evidence type="ECO:0000256" key="7">
    <source>
        <dbReference type="ARBA" id="ARBA00022737"/>
    </source>
</evidence>
<reference evidence="14 15" key="1">
    <citation type="submission" date="2024-12" db="EMBL/GenBank/DDBJ databases">
        <title>The unique morphological basis and parallel evolutionary history of personate flowers in Penstemon.</title>
        <authorList>
            <person name="Depatie T.H."/>
            <person name="Wessinger C.A."/>
        </authorList>
    </citation>
    <scope>NUCLEOTIDE SEQUENCE [LARGE SCALE GENOMIC DNA]</scope>
    <source>
        <strain evidence="14">WTNN_2</strain>
        <tissue evidence="14">Leaf</tissue>
    </source>
</reference>
<dbReference type="PRINTS" id="PR00364">
    <property type="entry name" value="DISEASERSIST"/>
</dbReference>
<comment type="similarity">
    <text evidence="3">Belongs to the disease resistance NB-LRR family.</text>
</comment>
<dbReference type="InterPro" id="IPR036388">
    <property type="entry name" value="WH-like_DNA-bd_sf"/>
</dbReference>
<dbReference type="GO" id="GO:0005524">
    <property type="term" value="F:ATP binding"/>
    <property type="evidence" value="ECO:0007669"/>
    <property type="project" value="UniProtKB-KW"/>
</dbReference>
<dbReference type="FunFam" id="1.10.10.10:FF:000322">
    <property type="entry name" value="Probable disease resistance protein At1g63360"/>
    <property type="match status" value="1"/>
</dbReference>
<dbReference type="PANTHER" id="PTHR23155:SF1152">
    <property type="entry name" value="AAA+ ATPASE DOMAIN-CONTAINING PROTEIN"/>
    <property type="match status" value="1"/>
</dbReference>
<accession>A0ABD3S658</accession>
<evidence type="ECO:0008006" key="16">
    <source>
        <dbReference type="Google" id="ProtNLM"/>
    </source>
</evidence>
<comment type="caution">
    <text evidence="14">The sequence shown here is derived from an EMBL/GenBank/DDBJ whole genome shotgun (WGS) entry which is preliminary data.</text>
</comment>
<dbReference type="SUPFAM" id="SSF52058">
    <property type="entry name" value="L domain-like"/>
    <property type="match status" value="1"/>
</dbReference>
<dbReference type="Pfam" id="PF23559">
    <property type="entry name" value="WHD_DRP"/>
    <property type="match status" value="1"/>
</dbReference>
<evidence type="ECO:0000256" key="2">
    <source>
        <dbReference type="ARBA" id="ARBA00004496"/>
    </source>
</evidence>
<proteinExistence type="inferred from homology"/>
<dbReference type="AlphaFoldDB" id="A0ABD3S658"/>
<keyword evidence="9" id="KW-0611">Plant defense</keyword>
<evidence type="ECO:0000256" key="6">
    <source>
        <dbReference type="ARBA" id="ARBA00022667"/>
    </source>
</evidence>
<protein>
    <recommendedName>
        <fullName evidence="16">NB-ARC domain-containing protein</fullName>
    </recommendedName>
</protein>
<evidence type="ECO:0000256" key="8">
    <source>
        <dbReference type="ARBA" id="ARBA00022741"/>
    </source>
</evidence>
<evidence type="ECO:0000256" key="10">
    <source>
        <dbReference type="ARBA" id="ARBA00022840"/>
    </source>
</evidence>
<evidence type="ECO:0000313" key="14">
    <source>
        <dbReference type="EMBL" id="KAL3819926.1"/>
    </source>
</evidence>
<dbReference type="InterPro" id="IPR042197">
    <property type="entry name" value="Apaf_helical"/>
</dbReference>
<feature type="region of interest" description="Disordered" evidence="11">
    <location>
        <begin position="771"/>
        <end position="796"/>
    </location>
</feature>
<dbReference type="InterPro" id="IPR044974">
    <property type="entry name" value="Disease_R_plants"/>
</dbReference>
<keyword evidence="15" id="KW-1185">Reference proteome</keyword>
<dbReference type="GO" id="GO:0051607">
    <property type="term" value="P:defense response to virus"/>
    <property type="evidence" value="ECO:0007669"/>
    <property type="project" value="UniProtKB-ARBA"/>
</dbReference>
<feature type="domain" description="Disease resistance protein winged helix" evidence="13">
    <location>
        <begin position="411"/>
        <end position="482"/>
    </location>
</feature>
<evidence type="ECO:0000259" key="13">
    <source>
        <dbReference type="Pfam" id="PF23559"/>
    </source>
</evidence>
<organism evidence="14 15">
    <name type="scientific">Penstemon smallii</name>
    <dbReference type="NCBI Taxonomy" id="265156"/>
    <lineage>
        <taxon>Eukaryota</taxon>
        <taxon>Viridiplantae</taxon>
        <taxon>Streptophyta</taxon>
        <taxon>Embryophyta</taxon>
        <taxon>Tracheophyta</taxon>
        <taxon>Spermatophyta</taxon>
        <taxon>Magnoliopsida</taxon>
        <taxon>eudicotyledons</taxon>
        <taxon>Gunneridae</taxon>
        <taxon>Pentapetalae</taxon>
        <taxon>asterids</taxon>
        <taxon>lamiids</taxon>
        <taxon>Lamiales</taxon>
        <taxon>Plantaginaceae</taxon>
        <taxon>Cheloneae</taxon>
        <taxon>Penstemon</taxon>
    </lineage>
</organism>
<comment type="function">
    <text evidence="1">Confers resistance to late blight (Phytophthora infestans) races carrying the avirulence gene Avr1. Resistance proteins guard the plant against pathogens that contain an appropriate avirulence protein via an indirect interaction with this avirulence protein. That triggers a defense system including the hypersensitive response, which restricts the pathogen growth.</text>
</comment>